<dbReference type="SUPFAM" id="SSF46689">
    <property type="entry name" value="Homeodomain-like"/>
    <property type="match status" value="1"/>
</dbReference>
<dbReference type="Gene3D" id="1.10.357.10">
    <property type="entry name" value="Tetracycline Repressor, domain 2"/>
    <property type="match status" value="1"/>
</dbReference>
<dbReference type="Proteomes" id="UP000321379">
    <property type="component" value="Unassembled WGS sequence"/>
</dbReference>
<dbReference type="EMBL" id="VRMG01000005">
    <property type="protein sequence ID" value="TXN31105.1"/>
    <property type="molecule type" value="Genomic_DNA"/>
</dbReference>
<evidence type="ECO:0000313" key="5">
    <source>
        <dbReference type="Proteomes" id="UP000321379"/>
    </source>
</evidence>
<dbReference type="InterPro" id="IPR001647">
    <property type="entry name" value="HTH_TetR"/>
</dbReference>
<gene>
    <name evidence="4" type="ORF">FVP33_05805</name>
</gene>
<evidence type="ECO:0000259" key="3">
    <source>
        <dbReference type="PROSITE" id="PS50977"/>
    </source>
</evidence>
<sequence>MRYVNRVARKPDPERKPALLAQIVDFLLDKPLSALTFRTLASGLGVSTYTLVYHFGTRADLVREIVLSVSERQDLVVAAVQGESGDLEEHLANLRRSWELSLTERSQQLRRLEFEAATSESRQHGLGQITRGLFDRWFSTGVEALVRMGIHEEEATLEARTMVDTIYGLHYDLMVTKDPERVSAVFARVLRGYEARIARLAAEGAGELAAEGAGPAE</sequence>
<evidence type="ECO:0000256" key="2">
    <source>
        <dbReference type="PROSITE-ProRule" id="PRU00335"/>
    </source>
</evidence>
<protein>
    <submittedName>
        <fullName evidence="4">TetR/AcrR family transcriptional regulator</fullName>
    </submittedName>
</protein>
<feature type="domain" description="HTH tetR-type" evidence="3">
    <location>
        <begin position="13"/>
        <end position="73"/>
    </location>
</feature>
<feature type="DNA-binding region" description="H-T-H motif" evidence="2">
    <location>
        <begin position="36"/>
        <end position="55"/>
    </location>
</feature>
<dbReference type="PROSITE" id="PS50977">
    <property type="entry name" value="HTH_TETR_2"/>
    <property type="match status" value="1"/>
</dbReference>
<proteinExistence type="predicted"/>
<keyword evidence="5" id="KW-1185">Reference proteome</keyword>
<organism evidence="4 5">
    <name type="scientific">Lacisediminihabitans profunda</name>
    <dbReference type="NCBI Taxonomy" id="2594790"/>
    <lineage>
        <taxon>Bacteria</taxon>
        <taxon>Bacillati</taxon>
        <taxon>Actinomycetota</taxon>
        <taxon>Actinomycetes</taxon>
        <taxon>Micrococcales</taxon>
        <taxon>Microbacteriaceae</taxon>
        <taxon>Lacisediminihabitans</taxon>
    </lineage>
</organism>
<dbReference type="AlphaFoldDB" id="A0A5C8URH2"/>
<evidence type="ECO:0000313" key="4">
    <source>
        <dbReference type="EMBL" id="TXN31105.1"/>
    </source>
</evidence>
<evidence type="ECO:0000256" key="1">
    <source>
        <dbReference type="ARBA" id="ARBA00023125"/>
    </source>
</evidence>
<name>A0A5C8URH2_9MICO</name>
<comment type="caution">
    <text evidence="4">The sequence shown here is derived from an EMBL/GenBank/DDBJ whole genome shotgun (WGS) entry which is preliminary data.</text>
</comment>
<keyword evidence="1 2" id="KW-0238">DNA-binding</keyword>
<dbReference type="GO" id="GO:0003677">
    <property type="term" value="F:DNA binding"/>
    <property type="evidence" value="ECO:0007669"/>
    <property type="project" value="UniProtKB-UniRule"/>
</dbReference>
<accession>A0A5C8URH2</accession>
<dbReference type="InterPro" id="IPR009057">
    <property type="entry name" value="Homeodomain-like_sf"/>
</dbReference>
<reference evidence="4 5" key="1">
    <citation type="submission" date="2019-08" db="EMBL/GenBank/DDBJ databases">
        <title>Bacterial whole genome sequence for Glaciihabitans sp. CHu50b-6-2.</title>
        <authorList>
            <person name="Jin L."/>
        </authorList>
    </citation>
    <scope>NUCLEOTIDE SEQUENCE [LARGE SCALE GENOMIC DNA]</scope>
    <source>
        <strain evidence="4 5">CHu50b-6-2</strain>
    </source>
</reference>